<dbReference type="InterPro" id="IPR001680">
    <property type="entry name" value="WD40_rpt"/>
</dbReference>
<dbReference type="GO" id="GO:0031514">
    <property type="term" value="C:motile cilium"/>
    <property type="evidence" value="ECO:0007669"/>
    <property type="project" value="TreeGrafter"/>
</dbReference>
<keyword evidence="9" id="KW-1185">Reference proteome</keyword>
<dbReference type="InterPro" id="IPR036322">
    <property type="entry name" value="WD40_repeat_dom_sf"/>
</dbReference>
<dbReference type="Gene3D" id="2.130.10.10">
    <property type="entry name" value="YVTN repeat-like/Quinoprotein amine dehydrogenase"/>
    <property type="match status" value="2"/>
</dbReference>
<feature type="compositionally biased region" description="Polar residues" evidence="7">
    <location>
        <begin position="1"/>
        <end position="10"/>
    </location>
</feature>
<evidence type="ECO:0000256" key="7">
    <source>
        <dbReference type="SAM" id="MobiDB-lite"/>
    </source>
</evidence>
<feature type="region of interest" description="Disordered" evidence="7">
    <location>
        <begin position="1"/>
        <end position="31"/>
    </location>
</feature>
<comment type="subcellular location">
    <subcellularLocation>
        <location evidence="1">Cell projection</location>
        <location evidence="1">Cilium</location>
    </subcellularLocation>
</comment>
<dbReference type="InterPro" id="IPR050630">
    <property type="entry name" value="WD_repeat_EMAP"/>
</dbReference>
<name>A0A9P0HL26_NEZVI</name>
<sequence>MEEQLETNNLSSASVESFSSSTSESLQRSGEIVICPEDEKSYSLSKKFIEELEKKKEEVETYNEREKNLTVASNILFEKSESIKDVKKRTGGKNTQQRSLFYPFCHLAVRVDNAPVLKPHTREFATKNFNSSHITSPFKLMRFIGYNPEVVVKNLTKALEFAILLTTGNLVLIYDYNSETHHELQGHRNRIVSTSTDAKGNWIASSDIGPDSSVIIWDAIRCFPVHVIWEFNKTGCHFVKLSPCAKYLVTIVKKINKPNILMISIWEWVHGEECPDVSVEINTDEFGSFKKVDFCYEKCEFLVVTTEKRVIFLTFEEVDSKKMLTFHYPTGLPQKNRKQIGLFNDSVFIRYSHMAITGTTTGQAVIWSDMSWNFFDKEPVRKACNKKNAFLNVQLDRYSIEQIFSIDDQVVTLNSKGMIFFYNQRLCVLHVIKALRGCNPAVNISFHLKKRSIEGSSLLVGESSKNKKKRARRGRDHTTSYIKNNKIDDLEKLHKEIKCWKKKEEIFDTRDFVATTTTGDIVYVNFSHDAVKFILRNQLKGVTCMDTHPNRDILCLGTDCGKLLQYDFTKKEVIMCKNLPLEDVVAKELGTITEDDTEINYIMGYVTDLKYEQGGHRLACGMKSGDVWLLNETDFNTIVRIPRTTFPIVKIVFSRMNEYFAYYDTYAHLILMNNKNDLPDYIGKIRPHSKPIADIAFSSKDDVYYLYTLGLDRYFVEYVVSECDRLGFIKINVYFRMELLGKGTCLYPDPSSRMTMLMFTETGKCRFINLETMHIYRTVQGPLLPNGVTYVKSLALPNQTECLLFVSHNEMGLLKCPVDGNPYKWVSHAAVSEEIEQVAIANHGKYVFCKGKNEYITMWEINIMPLNALEALGGKGGDPFSTLLAADPCAPSLEDVQELFFYCQVAHRGQYNEKAFESSDVIGACDVPSAFRALGYFMTDYEEDLLVDELVGDSNLNVTEVEVSFDKFIQTFVNHRVCRVSESAMKSAFCNLFKRIIPDYCTIGVEVPGVPIADFLYFLENYGDKFDPCNTYIYLRALIQPFTKLIEEEMLKKIELAKEYPFVDSKYYDFMPEMITYDYFKCIIMGLKKNFNEEFTDLGKPVFVAD</sequence>
<keyword evidence="6" id="KW-0175">Coiled coil</keyword>
<gene>
    <name evidence="8" type="ORF">NEZAVI_LOCUS12976</name>
</gene>
<organism evidence="8 9">
    <name type="scientific">Nezara viridula</name>
    <name type="common">Southern green stink bug</name>
    <name type="synonym">Cimex viridulus</name>
    <dbReference type="NCBI Taxonomy" id="85310"/>
    <lineage>
        <taxon>Eukaryota</taxon>
        <taxon>Metazoa</taxon>
        <taxon>Ecdysozoa</taxon>
        <taxon>Arthropoda</taxon>
        <taxon>Hexapoda</taxon>
        <taxon>Insecta</taxon>
        <taxon>Pterygota</taxon>
        <taxon>Neoptera</taxon>
        <taxon>Paraneoptera</taxon>
        <taxon>Hemiptera</taxon>
        <taxon>Heteroptera</taxon>
        <taxon>Panheteroptera</taxon>
        <taxon>Pentatomomorpha</taxon>
        <taxon>Pentatomoidea</taxon>
        <taxon>Pentatomidae</taxon>
        <taxon>Pentatominae</taxon>
        <taxon>Nezara</taxon>
    </lineage>
</organism>
<dbReference type="PANTHER" id="PTHR13720">
    <property type="entry name" value="WD-40 REPEAT PROTEIN"/>
    <property type="match status" value="1"/>
</dbReference>
<dbReference type="SMART" id="SM00320">
    <property type="entry name" value="WD40"/>
    <property type="match status" value="4"/>
</dbReference>
<dbReference type="SUPFAM" id="SSF50978">
    <property type="entry name" value="WD40 repeat-like"/>
    <property type="match status" value="2"/>
</dbReference>
<dbReference type="AlphaFoldDB" id="A0A9P0HL26"/>
<evidence type="ECO:0000256" key="1">
    <source>
        <dbReference type="ARBA" id="ARBA00004138"/>
    </source>
</evidence>
<evidence type="ECO:0000313" key="8">
    <source>
        <dbReference type="EMBL" id="CAH1404595.1"/>
    </source>
</evidence>
<evidence type="ECO:0000256" key="5">
    <source>
        <dbReference type="ARBA" id="ARBA00040994"/>
    </source>
</evidence>
<keyword evidence="3" id="KW-0677">Repeat</keyword>
<reference evidence="8" key="1">
    <citation type="submission" date="2022-01" db="EMBL/GenBank/DDBJ databases">
        <authorList>
            <person name="King R."/>
        </authorList>
    </citation>
    <scope>NUCLEOTIDE SEQUENCE</scope>
</reference>
<keyword evidence="4" id="KW-0966">Cell projection</keyword>
<feature type="compositionally biased region" description="Low complexity" evidence="7">
    <location>
        <begin position="11"/>
        <end position="31"/>
    </location>
</feature>
<evidence type="ECO:0000256" key="6">
    <source>
        <dbReference type="SAM" id="Coils"/>
    </source>
</evidence>
<protein>
    <recommendedName>
        <fullName evidence="5">Cilia- and flagella-associated protein 251</fullName>
    </recommendedName>
</protein>
<proteinExistence type="predicted"/>
<dbReference type="Proteomes" id="UP001152798">
    <property type="component" value="Chromosome 6"/>
</dbReference>
<dbReference type="InterPro" id="IPR015943">
    <property type="entry name" value="WD40/YVTN_repeat-like_dom_sf"/>
</dbReference>
<dbReference type="OrthoDB" id="4899631at2759"/>
<feature type="coiled-coil region" evidence="6">
    <location>
        <begin position="45"/>
        <end position="72"/>
    </location>
</feature>
<keyword evidence="2" id="KW-0853">WD repeat</keyword>
<dbReference type="Pfam" id="PF00400">
    <property type="entry name" value="WD40"/>
    <property type="match status" value="1"/>
</dbReference>
<accession>A0A9P0HL26</accession>
<evidence type="ECO:0000256" key="4">
    <source>
        <dbReference type="ARBA" id="ARBA00023273"/>
    </source>
</evidence>
<dbReference type="PANTHER" id="PTHR13720:SF13">
    <property type="entry name" value="CILIA- AND FLAGELLA-ASSOCIATED PROTEIN 251"/>
    <property type="match status" value="1"/>
</dbReference>
<evidence type="ECO:0000256" key="2">
    <source>
        <dbReference type="ARBA" id="ARBA00022574"/>
    </source>
</evidence>
<evidence type="ECO:0000256" key="3">
    <source>
        <dbReference type="ARBA" id="ARBA00022737"/>
    </source>
</evidence>
<evidence type="ECO:0000313" key="9">
    <source>
        <dbReference type="Proteomes" id="UP001152798"/>
    </source>
</evidence>
<dbReference type="EMBL" id="OV725082">
    <property type="protein sequence ID" value="CAH1404595.1"/>
    <property type="molecule type" value="Genomic_DNA"/>
</dbReference>